<protein>
    <submittedName>
        <fullName evidence="2">Si:ch211-117n7.7</fullName>
    </submittedName>
</protein>
<organism evidence="2 3">
    <name type="scientific">Gadus morhua</name>
    <name type="common">Atlantic cod</name>
    <dbReference type="NCBI Taxonomy" id="8049"/>
    <lineage>
        <taxon>Eukaryota</taxon>
        <taxon>Metazoa</taxon>
        <taxon>Chordata</taxon>
        <taxon>Craniata</taxon>
        <taxon>Vertebrata</taxon>
        <taxon>Euteleostomi</taxon>
        <taxon>Actinopterygii</taxon>
        <taxon>Neopterygii</taxon>
        <taxon>Teleostei</taxon>
        <taxon>Neoteleostei</taxon>
        <taxon>Acanthomorphata</taxon>
        <taxon>Zeiogadaria</taxon>
        <taxon>Gadariae</taxon>
        <taxon>Gadiformes</taxon>
        <taxon>Gadoidei</taxon>
        <taxon>Gadidae</taxon>
        <taxon>Gadus</taxon>
    </lineage>
</organism>
<evidence type="ECO:0000313" key="3">
    <source>
        <dbReference type="Proteomes" id="UP000694546"/>
    </source>
</evidence>
<evidence type="ECO:0000256" key="1">
    <source>
        <dbReference type="SAM" id="Phobius"/>
    </source>
</evidence>
<dbReference type="PANTHER" id="PTHR12277">
    <property type="entry name" value="ALPHA/BETA HYDROLASE DOMAIN-CONTAINING PROTEIN"/>
    <property type="match status" value="1"/>
</dbReference>
<dbReference type="Gene3D" id="3.40.50.1820">
    <property type="entry name" value="alpha/beta hydrolase"/>
    <property type="match status" value="2"/>
</dbReference>
<dbReference type="GO" id="GO:0004622">
    <property type="term" value="F:phosphatidylcholine lysophospholipase activity"/>
    <property type="evidence" value="ECO:0007669"/>
    <property type="project" value="TreeGrafter"/>
</dbReference>
<dbReference type="GO" id="GO:0006660">
    <property type="term" value="P:phosphatidylserine catabolic process"/>
    <property type="evidence" value="ECO:0007669"/>
    <property type="project" value="TreeGrafter"/>
</dbReference>
<reference evidence="2" key="2">
    <citation type="submission" date="2025-09" db="UniProtKB">
        <authorList>
            <consortium name="Ensembl"/>
        </authorList>
    </citation>
    <scope>IDENTIFICATION</scope>
</reference>
<dbReference type="GeneTree" id="ENSGT00940000165086"/>
<dbReference type="GO" id="GO:0047372">
    <property type="term" value="F:monoacylglycerol lipase activity"/>
    <property type="evidence" value="ECO:0007669"/>
    <property type="project" value="TreeGrafter"/>
</dbReference>
<dbReference type="GO" id="GO:0052651">
    <property type="term" value="P:monoacylglycerol catabolic process"/>
    <property type="evidence" value="ECO:0007669"/>
    <property type="project" value="TreeGrafter"/>
</dbReference>
<dbReference type="PANTHER" id="PTHR12277:SF69">
    <property type="entry name" value="PROTEIN ABHD12B"/>
    <property type="match status" value="1"/>
</dbReference>
<evidence type="ECO:0000313" key="2">
    <source>
        <dbReference type="Ensembl" id="ENSGMOP00000029836.1"/>
    </source>
</evidence>
<dbReference type="GO" id="GO:0005789">
    <property type="term" value="C:endoplasmic reticulum membrane"/>
    <property type="evidence" value="ECO:0007669"/>
    <property type="project" value="TreeGrafter"/>
</dbReference>
<dbReference type="SUPFAM" id="SSF53474">
    <property type="entry name" value="alpha/beta-Hydrolases"/>
    <property type="match status" value="1"/>
</dbReference>
<proteinExistence type="predicted"/>
<sequence>MRKRVRPTEHSDGENVSSSFRMQKKTTVCQEKKGLASKFWFWVKSGAFALCAIFIMMPILEELPEIIRQRVYYHRIRAPFVFDLSHPAELALNHTINMYLEPEEGISLGIWHTVPDGKWKEAQGKDSAWYHRSLKDGSPVIIYLHGRTQTRAAKHRIGVVNVLSSIGCHVLSMDYRGLGINLVGGEKGTVTRLESPRRKSLPRTLSGCNVGPKSTAEAAECSSGDTLLEAGVLVDGVILEGAFKNARGAEPQSYFYRYSWTIKRLILRDELGDMIFPNDENVKKMRNPLLFLHSEDDHLTTLRNAEQMYQAALSVQDDKRVRMVTFEGSLGYLHNGLYKDPRLPAIIKNFVVTTEEMS</sequence>
<keyword evidence="3" id="KW-1185">Reference proteome</keyword>
<reference evidence="2" key="1">
    <citation type="submission" date="2025-08" db="UniProtKB">
        <authorList>
            <consortium name="Ensembl"/>
        </authorList>
    </citation>
    <scope>IDENTIFICATION</scope>
</reference>
<dbReference type="AlphaFoldDB" id="A0A8C5ACS3"/>
<accession>A0A8C5ACS3</accession>
<dbReference type="Proteomes" id="UP000694546">
    <property type="component" value="Chromosome 15"/>
</dbReference>
<dbReference type="Ensembl" id="ENSGMOT00000071192.1">
    <property type="protein sequence ID" value="ENSGMOP00000029836.1"/>
    <property type="gene ID" value="ENSGMOG00000031760.1"/>
</dbReference>
<keyword evidence="1" id="KW-0472">Membrane</keyword>
<feature type="transmembrane region" description="Helical" evidence="1">
    <location>
        <begin position="39"/>
        <end position="60"/>
    </location>
</feature>
<name>A0A8C5ACS3_GADMO</name>
<keyword evidence="1" id="KW-1133">Transmembrane helix</keyword>
<gene>
    <name evidence="2" type="primary">LOC115560141</name>
</gene>
<keyword evidence="1" id="KW-0812">Transmembrane</keyword>
<dbReference type="InterPro" id="IPR029058">
    <property type="entry name" value="AB_hydrolase_fold"/>
</dbReference>